<dbReference type="EMBL" id="JAIHNG010000047">
    <property type="protein sequence ID" value="KAI5964534.1"/>
    <property type="molecule type" value="Genomic_DNA"/>
</dbReference>
<keyword evidence="2" id="KW-0472">Membrane</keyword>
<keyword evidence="2" id="KW-1133">Transmembrane helix</keyword>
<evidence type="ECO:0000313" key="3">
    <source>
        <dbReference type="EMBL" id="KAI5964534.1"/>
    </source>
</evidence>
<feature type="compositionally biased region" description="Gly residues" evidence="1">
    <location>
        <begin position="10"/>
        <end position="36"/>
    </location>
</feature>
<feature type="transmembrane region" description="Helical" evidence="2">
    <location>
        <begin position="184"/>
        <end position="206"/>
    </location>
</feature>
<accession>A0AAD5BIG8</accession>
<evidence type="ECO:0000256" key="2">
    <source>
        <dbReference type="SAM" id="Phobius"/>
    </source>
</evidence>
<evidence type="ECO:0000256" key="1">
    <source>
        <dbReference type="SAM" id="MobiDB-lite"/>
    </source>
</evidence>
<dbReference type="AlphaFoldDB" id="A0AAD5BIG8"/>
<organism evidence="3 4">
    <name type="scientific">Candida theae</name>
    <dbReference type="NCBI Taxonomy" id="1198502"/>
    <lineage>
        <taxon>Eukaryota</taxon>
        <taxon>Fungi</taxon>
        <taxon>Dikarya</taxon>
        <taxon>Ascomycota</taxon>
        <taxon>Saccharomycotina</taxon>
        <taxon>Pichiomycetes</taxon>
        <taxon>Debaryomycetaceae</taxon>
        <taxon>Candida/Lodderomyces clade</taxon>
        <taxon>Candida</taxon>
    </lineage>
</organism>
<proteinExistence type="predicted"/>
<name>A0AAD5BIG8_9ASCO</name>
<keyword evidence="4" id="KW-1185">Reference proteome</keyword>
<keyword evidence="2" id="KW-0812">Transmembrane</keyword>
<protein>
    <submittedName>
        <fullName evidence="3">Uncharacterized protein</fullName>
    </submittedName>
</protein>
<feature type="region of interest" description="Disordered" evidence="1">
    <location>
        <begin position="1"/>
        <end position="109"/>
    </location>
</feature>
<feature type="compositionally biased region" description="Low complexity" evidence="1">
    <location>
        <begin position="61"/>
        <end position="79"/>
    </location>
</feature>
<dbReference type="RefSeq" id="XP_051610541.1">
    <property type="nucleotide sequence ID" value="XM_051750190.1"/>
</dbReference>
<feature type="compositionally biased region" description="Low complexity" evidence="1">
    <location>
        <begin position="37"/>
        <end position="49"/>
    </location>
</feature>
<dbReference type="GeneID" id="76149085"/>
<gene>
    <name evidence="3" type="ORF">KGF57_001026</name>
</gene>
<reference evidence="3 4" key="1">
    <citation type="journal article" date="2022" name="DNA Res.">
        <title>Genome analysis of five recently described species of the CUG-Ser clade uncovers Candida theae as a new hybrid lineage with pathogenic potential in the Candida parapsilosis species complex.</title>
        <authorList>
            <person name="Mixao V."/>
            <person name="Del Olmo V."/>
            <person name="Hegedusova E."/>
            <person name="Saus E."/>
            <person name="Pryszcz L."/>
            <person name="Cillingova A."/>
            <person name="Nosek J."/>
            <person name="Gabaldon T."/>
        </authorList>
    </citation>
    <scope>NUCLEOTIDE SEQUENCE [LARGE SCALE GENOMIC DNA]</scope>
    <source>
        <strain evidence="3 4">CBS 12239</strain>
    </source>
</reference>
<dbReference type="Proteomes" id="UP001204833">
    <property type="component" value="Unassembled WGS sequence"/>
</dbReference>
<sequence>MVIELKPRRGGGGHSGGGHFGGGGTRGGRSSGGNSGSGSKPKSPKNPKGIRPVGNGRGHHTTTTTTTDSSATSSSSSTTKTKKHKKTKSKKSKKKTKAKKNKRFQTDPSRVATTEYNVYNDQVTSYSPLPTTLISRTFEQKVVSMDTPTMTSILEDLIPHETGFGPELISSCEIAFSGIPPNMLCYVAGGAVALIVVFIGVCRLFTKSDDVNGDSLEKDSYYIHLPGPDDSVVAKGGECSDQTEIEKEALLEKK</sequence>
<comment type="caution">
    <text evidence="3">The sequence shown here is derived from an EMBL/GenBank/DDBJ whole genome shotgun (WGS) entry which is preliminary data.</text>
</comment>
<feature type="compositionally biased region" description="Basic residues" evidence="1">
    <location>
        <begin position="80"/>
        <end position="103"/>
    </location>
</feature>
<evidence type="ECO:0000313" key="4">
    <source>
        <dbReference type="Proteomes" id="UP001204833"/>
    </source>
</evidence>